<dbReference type="PANTHER" id="PTHR33681:SF4">
    <property type="entry name" value="OS12G0171100 PROTEIN"/>
    <property type="match status" value="1"/>
</dbReference>
<dbReference type="SUPFAM" id="SSF49899">
    <property type="entry name" value="Concanavalin A-like lectins/glucanases"/>
    <property type="match status" value="1"/>
</dbReference>
<feature type="domain" description="Alginate lyase 2" evidence="2">
    <location>
        <begin position="32"/>
        <end position="205"/>
    </location>
</feature>
<dbReference type="PANTHER" id="PTHR33681">
    <property type="entry name" value="BINDING PROTEIN, PUTATIVE, EXPRESSED-RELATED"/>
    <property type="match status" value="1"/>
</dbReference>
<evidence type="ECO:0000259" key="2">
    <source>
        <dbReference type="Pfam" id="PF08787"/>
    </source>
</evidence>
<dbReference type="InterPro" id="IPR013320">
    <property type="entry name" value="ConA-like_dom_sf"/>
</dbReference>
<name>A0A2Z6NKS7_TRISU</name>
<dbReference type="Proteomes" id="UP000242715">
    <property type="component" value="Unassembled WGS sequence"/>
</dbReference>
<evidence type="ECO:0000256" key="1">
    <source>
        <dbReference type="SAM" id="SignalP"/>
    </source>
</evidence>
<dbReference type="InterPro" id="IPR014895">
    <property type="entry name" value="Alginate_lyase_2"/>
</dbReference>
<evidence type="ECO:0000313" key="3">
    <source>
        <dbReference type="EMBL" id="GAU37242.1"/>
    </source>
</evidence>
<gene>
    <name evidence="3" type="ORF">TSUD_318950</name>
</gene>
<organism evidence="3 4">
    <name type="scientific">Trifolium subterraneum</name>
    <name type="common">Subterranean clover</name>
    <dbReference type="NCBI Taxonomy" id="3900"/>
    <lineage>
        <taxon>Eukaryota</taxon>
        <taxon>Viridiplantae</taxon>
        <taxon>Streptophyta</taxon>
        <taxon>Embryophyta</taxon>
        <taxon>Tracheophyta</taxon>
        <taxon>Spermatophyta</taxon>
        <taxon>Magnoliopsida</taxon>
        <taxon>eudicotyledons</taxon>
        <taxon>Gunneridae</taxon>
        <taxon>Pentapetalae</taxon>
        <taxon>rosids</taxon>
        <taxon>fabids</taxon>
        <taxon>Fabales</taxon>
        <taxon>Fabaceae</taxon>
        <taxon>Papilionoideae</taxon>
        <taxon>50 kb inversion clade</taxon>
        <taxon>NPAAA clade</taxon>
        <taxon>Hologalegina</taxon>
        <taxon>IRL clade</taxon>
        <taxon>Trifolieae</taxon>
        <taxon>Trifolium</taxon>
    </lineage>
</organism>
<keyword evidence="1" id="KW-0732">Signal</keyword>
<dbReference type="OrthoDB" id="4221926at2759"/>
<dbReference type="AlphaFoldDB" id="A0A2Z6NKS7"/>
<dbReference type="Pfam" id="PF08787">
    <property type="entry name" value="Alginate_lyase2"/>
    <property type="match status" value="1"/>
</dbReference>
<accession>A0A2Z6NKS7</accession>
<keyword evidence="4" id="KW-1185">Reference proteome</keyword>
<evidence type="ECO:0000313" key="4">
    <source>
        <dbReference type="Proteomes" id="UP000242715"/>
    </source>
</evidence>
<dbReference type="EMBL" id="DF973663">
    <property type="protein sequence ID" value="GAU37242.1"/>
    <property type="molecule type" value="Genomic_DNA"/>
</dbReference>
<reference evidence="4" key="1">
    <citation type="journal article" date="2017" name="Front. Plant Sci.">
        <title>Climate Clever Clovers: New Paradigm to Reduce the Environmental Footprint of Ruminants by Breeding Low Methanogenic Forages Utilizing Haplotype Variation.</title>
        <authorList>
            <person name="Kaur P."/>
            <person name="Appels R."/>
            <person name="Bayer P.E."/>
            <person name="Keeble-Gagnere G."/>
            <person name="Wang J."/>
            <person name="Hirakawa H."/>
            <person name="Shirasawa K."/>
            <person name="Vercoe P."/>
            <person name="Stefanova K."/>
            <person name="Durmic Z."/>
            <person name="Nichols P."/>
            <person name="Revell C."/>
            <person name="Isobe S.N."/>
            <person name="Edwards D."/>
            <person name="Erskine W."/>
        </authorList>
    </citation>
    <scope>NUCLEOTIDE SEQUENCE [LARGE SCALE GENOMIC DNA]</scope>
    <source>
        <strain evidence="4">cv. Daliak</strain>
    </source>
</reference>
<dbReference type="Gene3D" id="2.60.120.200">
    <property type="match status" value="1"/>
</dbReference>
<sequence length="207" mass="23472">MTLLLLIIYQTTIASAIVDPTQGFTPVSLGNSNFVIQKPYDVQVNQRYSCTNGVHQFWVYPTDKPFKNDTNTKPRTEIRISGYDYTCGIWQFEGYGYVPSGTSGVCIMQVFGGSPYATTAMLKIYDGSLKYYESPVLTPNIYNRWFKVNAIHDVGANNVKIYVDGVLEYDGAGRGANTHYFKFGVYLQNNPSNRTESRWKDIKVFKK</sequence>
<protein>
    <recommendedName>
        <fullName evidence="2">Alginate lyase 2 domain-containing protein</fullName>
    </recommendedName>
</protein>
<proteinExistence type="predicted"/>
<feature type="signal peptide" evidence="1">
    <location>
        <begin position="1"/>
        <end position="16"/>
    </location>
</feature>
<feature type="chain" id="PRO_5016266971" description="Alginate lyase 2 domain-containing protein" evidence="1">
    <location>
        <begin position="17"/>
        <end position="207"/>
    </location>
</feature>